<dbReference type="Pfam" id="PF00501">
    <property type="entry name" value="AMP-binding"/>
    <property type="match status" value="1"/>
</dbReference>
<dbReference type="AlphaFoldDB" id="A0A4S3IY44"/>
<dbReference type="SUPFAM" id="SSF56801">
    <property type="entry name" value="Acetyl-CoA synthetase-like"/>
    <property type="match status" value="1"/>
</dbReference>
<evidence type="ECO:0000256" key="1">
    <source>
        <dbReference type="ARBA" id="ARBA00022450"/>
    </source>
</evidence>
<comment type="similarity">
    <text evidence="3">Belongs to the NRP synthetase family.</text>
</comment>
<sequence length="325" mass="36117">MPKSVVIKHRFYCSGAFDHIRAYNLTSQSRVLQFSSYAFDIGVLEQLSVLMVGSCICVVSDNQRKDNLGEAASALRANHEMLVPSVARLFWHEDLSTSTSRPLAGECVLENGVYYWAQHLRLTNGYGLDSDPQNVGFPVASVAWVVDTQDSNGLTAGVFIQPPAWLCTLRKHSSTRLYKTRDLVRVNADGTLSIFEWKDRQVKVRSQRLELGEVEAYIRQCFLGALEDVAEVVVPAGGNIPQLLNSSGTDDQASHQTDSIGSQLIATPLPDFISKVAAAKSKLRQIVSNFMVPSIFLPRNRIPRTHSDKVDRNYFQSRTCLPLSL</sequence>
<keyword evidence="6" id="KW-1185">Reference proteome</keyword>
<dbReference type="VEuPathDB" id="FungiDB:EYZ11_013292"/>
<dbReference type="InterPro" id="IPR045851">
    <property type="entry name" value="AMP-bd_C_sf"/>
</dbReference>
<dbReference type="GO" id="GO:0043041">
    <property type="term" value="P:amino acid activation for nonribosomal peptide biosynthetic process"/>
    <property type="evidence" value="ECO:0007669"/>
    <property type="project" value="TreeGrafter"/>
</dbReference>
<dbReference type="Proteomes" id="UP000308092">
    <property type="component" value="Unassembled WGS sequence"/>
</dbReference>
<evidence type="ECO:0000259" key="4">
    <source>
        <dbReference type="Pfam" id="PF00501"/>
    </source>
</evidence>
<dbReference type="GO" id="GO:0005737">
    <property type="term" value="C:cytoplasm"/>
    <property type="evidence" value="ECO:0007669"/>
    <property type="project" value="TreeGrafter"/>
</dbReference>
<proteinExistence type="inferred from homology"/>
<organism evidence="5 6">
    <name type="scientific">Aspergillus tanneri</name>
    <dbReference type="NCBI Taxonomy" id="1220188"/>
    <lineage>
        <taxon>Eukaryota</taxon>
        <taxon>Fungi</taxon>
        <taxon>Dikarya</taxon>
        <taxon>Ascomycota</taxon>
        <taxon>Pezizomycotina</taxon>
        <taxon>Eurotiomycetes</taxon>
        <taxon>Eurotiomycetidae</taxon>
        <taxon>Eurotiales</taxon>
        <taxon>Aspergillaceae</taxon>
        <taxon>Aspergillus</taxon>
        <taxon>Aspergillus subgen. Circumdati</taxon>
    </lineage>
</organism>
<dbReference type="InterPro" id="IPR042099">
    <property type="entry name" value="ANL_N_sf"/>
</dbReference>
<comment type="caution">
    <text evidence="5">The sequence shown here is derived from an EMBL/GenBank/DDBJ whole genome shotgun (WGS) entry which is preliminary data.</text>
</comment>
<evidence type="ECO:0000313" key="5">
    <source>
        <dbReference type="EMBL" id="THC87263.1"/>
    </source>
</evidence>
<evidence type="ECO:0000256" key="2">
    <source>
        <dbReference type="ARBA" id="ARBA00022553"/>
    </source>
</evidence>
<dbReference type="GO" id="GO:0031177">
    <property type="term" value="F:phosphopantetheine binding"/>
    <property type="evidence" value="ECO:0007669"/>
    <property type="project" value="TreeGrafter"/>
</dbReference>
<keyword evidence="2" id="KW-0597">Phosphoprotein</keyword>
<feature type="domain" description="AMP-dependent synthetase/ligase" evidence="4">
    <location>
        <begin position="1"/>
        <end position="93"/>
    </location>
</feature>
<accession>A0A4S3IY44</accession>
<dbReference type="InterPro" id="IPR000873">
    <property type="entry name" value="AMP-dep_synth/lig_dom"/>
</dbReference>
<dbReference type="STRING" id="1220188.A0A4S3IY44"/>
<evidence type="ECO:0000313" key="6">
    <source>
        <dbReference type="Proteomes" id="UP000308092"/>
    </source>
</evidence>
<name>A0A4S3IY44_9EURO</name>
<evidence type="ECO:0000256" key="3">
    <source>
        <dbReference type="ARBA" id="ARBA00029454"/>
    </source>
</evidence>
<keyword evidence="1" id="KW-0596">Phosphopantetheine</keyword>
<reference evidence="5 6" key="1">
    <citation type="submission" date="2019-03" db="EMBL/GenBank/DDBJ databases">
        <title>The genome sequence of a newly discovered highly antifungal drug resistant Aspergillus species, Aspergillus tanneri NIH 1004.</title>
        <authorList>
            <person name="Mounaud S."/>
            <person name="Singh I."/>
            <person name="Joardar V."/>
            <person name="Pakala S."/>
            <person name="Pakala S."/>
            <person name="Venepally P."/>
            <person name="Hoover J."/>
            <person name="Nierman W."/>
            <person name="Chung J."/>
            <person name="Losada L."/>
        </authorList>
    </citation>
    <scope>NUCLEOTIDE SEQUENCE [LARGE SCALE GENOMIC DNA]</scope>
    <source>
        <strain evidence="5 6">NIH1004</strain>
    </source>
</reference>
<dbReference type="Gene3D" id="3.30.300.30">
    <property type="match status" value="1"/>
</dbReference>
<protein>
    <recommendedName>
        <fullName evidence="4">AMP-dependent synthetase/ligase domain-containing protein</fullName>
    </recommendedName>
</protein>
<dbReference type="EMBL" id="SOSA01001332">
    <property type="protein sequence ID" value="THC87263.1"/>
    <property type="molecule type" value="Genomic_DNA"/>
</dbReference>
<dbReference type="Gene3D" id="3.40.50.12780">
    <property type="entry name" value="N-terminal domain of ligase-like"/>
    <property type="match status" value="1"/>
</dbReference>
<gene>
    <name evidence="5" type="ORF">EYZ11_013292</name>
</gene>
<dbReference type="PANTHER" id="PTHR45527">
    <property type="entry name" value="NONRIBOSOMAL PEPTIDE SYNTHETASE"/>
    <property type="match status" value="1"/>
</dbReference>
<dbReference type="GO" id="GO:0044550">
    <property type="term" value="P:secondary metabolite biosynthetic process"/>
    <property type="evidence" value="ECO:0007669"/>
    <property type="project" value="TreeGrafter"/>
</dbReference>
<dbReference type="PANTHER" id="PTHR45527:SF1">
    <property type="entry name" value="FATTY ACID SYNTHASE"/>
    <property type="match status" value="1"/>
</dbReference>